<dbReference type="PANTHER" id="PTHR35524:SF1">
    <property type="entry name" value="ALPHA-ACETOLACTATE DECARBOXYLASE"/>
    <property type="match status" value="1"/>
</dbReference>
<evidence type="ECO:0000256" key="2">
    <source>
        <dbReference type="ARBA" id="ARBA00005170"/>
    </source>
</evidence>
<dbReference type="AlphaFoldDB" id="A0A0H3K9X8"/>
<dbReference type="SUPFAM" id="SSF117856">
    <property type="entry name" value="AF0104/ALDC/Ptd012-like"/>
    <property type="match status" value="1"/>
</dbReference>
<dbReference type="CDD" id="cd17299">
    <property type="entry name" value="acetolactate_decarboxylase"/>
    <property type="match status" value="1"/>
</dbReference>
<evidence type="ECO:0000313" key="10">
    <source>
        <dbReference type="EMBL" id="BAF68382.1"/>
    </source>
</evidence>
<evidence type="ECO:0000256" key="6">
    <source>
        <dbReference type="ARBA" id="ARBA00022793"/>
    </source>
</evidence>
<gene>
    <name evidence="10" type="primary">alsD</name>
    <name evidence="10" type="ordered locus">NWMN_2110</name>
</gene>
<protein>
    <recommendedName>
        <fullName evidence="5 9">Alpha-acetolactate decarboxylase</fullName>
        <ecNumber evidence="4 9">4.1.1.5</ecNumber>
    </recommendedName>
</protein>
<dbReference type="PIRSF" id="PIRSF001332">
    <property type="entry name" value="Acetolac_decarb"/>
    <property type="match status" value="1"/>
</dbReference>
<organism evidence="10 11">
    <name type="scientific">Staphylococcus aureus (strain Newman)</name>
    <dbReference type="NCBI Taxonomy" id="426430"/>
    <lineage>
        <taxon>Bacteria</taxon>
        <taxon>Bacillati</taxon>
        <taxon>Bacillota</taxon>
        <taxon>Bacilli</taxon>
        <taxon>Bacillales</taxon>
        <taxon>Staphylococcaceae</taxon>
        <taxon>Staphylococcus</taxon>
    </lineage>
</organism>
<dbReference type="Pfam" id="PF03306">
    <property type="entry name" value="AAL_decarboxy"/>
    <property type="match status" value="1"/>
</dbReference>
<reference evidence="10 11" key="1">
    <citation type="journal article" date="2008" name="J. Bacteriol.">
        <title>Genome sequence of Staphylococcus aureus strain Newman and comparative analysis of staphylococcal genomes: polymorphism and evolution of two major pathogenicity islands.</title>
        <authorList>
            <person name="Baba T."/>
            <person name="Bae T."/>
            <person name="Schneewind O."/>
            <person name="Takeuchi F."/>
            <person name="Hiramatsu K."/>
        </authorList>
    </citation>
    <scope>NUCLEOTIDE SEQUENCE [LARGE SCALE GENOMIC DNA]</scope>
    <source>
        <strain evidence="10 11">Newman</strain>
    </source>
</reference>
<dbReference type="Proteomes" id="UP000006386">
    <property type="component" value="Chromosome"/>
</dbReference>
<evidence type="ECO:0000256" key="4">
    <source>
        <dbReference type="ARBA" id="ARBA00013204"/>
    </source>
</evidence>
<dbReference type="EC" id="4.1.1.5" evidence="4 9"/>
<dbReference type="NCBIfam" id="TIGR01252">
    <property type="entry name" value="acetolac_decarb"/>
    <property type="match status" value="1"/>
</dbReference>
<dbReference type="UniPathway" id="UPA00626">
    <property type="reaction ID" value="UER00678"/>
</dbReference>
<keyword evidence="8 9" id="KW-0456">Lyase</keyword>
<accession>A0A0H3K9X8</accession>
<evidence type="ECO:0000256" key="9">
    <source>
        <dbReference type="PIRNR" id="PIRNR001332"/>
    </source>
</evidence>
<evidence type="ECO:0000256" key="3">
    <source>
        <dbReference type="ARBA" id="ARBA00007106"/>
    </source>
</evidence>
<evidence type="ECO:0000313" key="11">
    <source>
        <dbReference type="Proteomes" id="UP000006386"/>
    </source>
</evidence>
<dbReference type="GO" id="GO:0047605">
    <property type="term" value="F:acetolactate decarboxylase activity"/>
    <property type="evidence" value="ECO:0007669"/>
    <property type="project" value="UniProtKB-UniRule"/>
</dbReference>
<name>A0A0H3K9X8_STAAE</name>
<evidence type="ECO:0000256" key="8">
    <source>
        <dbReference type="ARBA" id="ARBA00023239"/>
    </source>
</evidence>
<comment type="similarity">
    <text evidence="3 9">Belongs to the alpha-acetolactate decarboxylase family.</text>
</comment>
<dbReference type="HOGENOM" id="CLU_072561_0_0_9"/>
<dbReference type="EMBL" id="AP009351">
    <property type="protein sequence ID" value="BAF68382.1"/>
    <property type="molecule type" value="Genomic_DNA"/>
</dbReference>
<keyword evidence="6 9" id="KW-0210">Decarboxylase</keyword>
<dbReference type="InterPro" id="IPR005128">
    <property type="entry name" value="Acetolactate_a_deCO2ase"/>
</dbReference>
<evidence type="ECO:0000256" key="1">
    <source>
        <dbReference type="ARBA" id="ARBA00001784"/>
    </source>
</evidence>
<dbReference type="KEGG" id="sae:NWMN_2110"/>
<proteinExistence type="inferred from homology"/>
<dbReference type="PANTHER" id="PTHR35524">
    <property type="entry name" value="ALPHA-ACETOLACTATE DECARBOXYLASE"/>
    <property type="match status" value="1"/>
</dbReference>
<evidence type="ECO:0000256" key="7">
    <source>
        <dbReference type="ARBA" id="ARBA00023061"/>
    </source>
</evidence>
<comment type="pathway">
    <text evidence="2 9">Polyol metabolism; (R,R)-butane-2,3-diol biosynthesis; (R,R)-butane-2,3-diol from pyruvate: step 2/3.</text>
</comment>
<dbReference type="GO" id="GO:0045151">
    <property type="term" value="P:acetoin biosynthetic process"/>
    <property type="evidence" value="ECO:0007669"/>
    <property type="project" value="UniProtKB-UniRule"/>
</dbReference>
<dbReference type="Gene3D" id="3.30.1330.80">
    <property type="entry name" value="Hypothetical protein, similar to alpha- acetolactate decarboxylase, domain 2"/>
    <property type="match status" value="2"/>
</dbReference>
<comment type="catalytic activity">
    <reaction evidence="1 9">
        <text>(2S)-2-acetolactate + H(+) = (R)-acetoin + CO2</text>
        <dbReference type="Rhea" id="RHEA:21580"/>
        <dbReference type="ChEBI" id="CHEBI:15378"/>
        <dbReference type="ChEBI" id="CHEBI:15686"/>
        <dbReference type="ChEBI" id="CHEBI:16526"/>
        <dbReference type="ChEBI" id="CHEBI:58476"/>
        <dbReference type="EC" id="4.1.1.5"/>
    </reaction>
</comment>
<keyword evidence="7 9" id="KW-0005">Acetoin biosynthesis</keyword>
<evidence type="ECO:0000256" key="5">
    <source>
        <dbReference type="ARBA" id="ARBA00020164"/>
    </source>
</evidence>
<sequence length="238" mass="26674">MGDFMTNVLYQHGTLGTLMAGLLKGTASINELLQHGDLGIATLTGSNGEVIFLDGKAYHANEHKEFVELKGDELTPYATVTKFVADTSYETKDKSSEAVFAEIKEKMLSENLFSAVKISGLFKKMHVRMMPAQEPPYTRLIDSARRQPEQTETYVKGSVVGFFTPELFHGIGSAGFHVHFANDDRNFGGHVLDFEVEDVKVEIQNIETFEQHFPIQDKDFTKANIDYKDIADEIREAE</sequence>